<keyword evidence="2" id="KW-1185">Reference proteome</keyword>
<dbReference type="OrthoDB" id="3238747at2"/>
<dbReference type="Proteomes" id="UP000218181">
    <property type="component" value="Unassembled WGS sequence"/>
</dbReference>
<sequence length="265" mass="30229">MNKISFTVTVDDEELSIEMASGAKMKLINCNNNRFELSENEFFFLLKKNQIKMISANKPSIPKIEFDRLVIIDPRVYDIDLGQFVQYFVQTAEETGIKLVGQPEKIKLPKNIYNASAKAADELLTALSAFSIKLEKKKYVSPKAQHRWKKTISTIEFHIKHEGATGTVVWQKSNEMRLFAGAKMLTEEAAPRRKDGTLGLPAKFTANLRDENAAKWNHETYVTIEDIILRSVNEVGHFLYFAGTNSWLEMIDDQGRTIHELTVVQ</sequence>
<organism evidence="1 2">
    <name type="scientific">Lactococcus fujiensis JCM 16395</name>
    <dbReference type="NCBI Taxonomy" id="1291764"/>
    <lineage>
        <taxon>Bacteria</taxon>
        <taxon>Bacillati</taxon>
        <taxon>Bacillota</taxon>
        <taxon>Bacilli</taxon>
        <taxon>Lactobacillales</taxon>
        <taxon>Streptococcaceae</taxon>
        <taxon>Lactococcus</taxon>
    </lineage>
</organism>
<evidence type="ECO:0000313" key="1">
    <source>
        <dbReference type="EMBL" id="PCR99808.1"/>
    </source>
</evidence>
<gene>
    <name evidence="1" type="ORF">RT41_GL001614</name>
</gene>
<dbReference type="AlphaFoldDB" id="A0A2A5RKU1"/>
<proteinExistence type="predicted"/>
<accession>A0A2A5RKU1</accession>
<name>A0A2A5RKU1_9LACT</name>
<dbReference type="EMBL" id="JXJU01000006">
    <property type="protein sequence ID" value="PCR99808.1"/>
    <property type="molecule type" value="Genomic_DNA"/>
</dbReference>
<protein>
    <submittedName>
        <fullName evidence="1">Uncharacterized protein</fullName>
    </submittedName>
</protein>
<dbReference type="STRING" id="1291764.GCA_001311235_01844"/>
<comment type="caution">
    <text evidence="1">The sequence shown here is derived from an EMBL/GenBank/DDBJ whole genome shotgun (WGS) entry which is preliminary data.</text>
</comment>
<evidence type="ECO:0000313" key="2">
    <source>
        <dbReference type="Proteomes" id="UP000218181"/>
    </source>
</evidence>
<dbReference type="RefSeq" id="WP_096818156.1">
    <property type="nucleotide sequence ID" value="NZ_JXJU01000006.1"/>
</dbReference>
<reference evidence="1 2" key="1">
    <citation type="submission" date="2014-12" db="EMBL/GenBank/DDBJ databases">
        <title>Draft genome sequences of 10 type strains of Lactococcus.</title>
        <authorList>
            <person name="Sun Z."/>
            <person name="Zhong Z."/>
            <person name="Liu W."/>
            <person name="Zhang W."/>
            <person name="Zhang H."/>
        </authorList>
    </citation>
    <scope>NUCLEOTIDE SEQUENCE [LARGE SCALE GENOMIC DNA]</scope>
    <source>
        <strain evidence="1 2">JCM 16395</strain>
    </source>
</reference>